<sequence>MAVQDLCKSMPGLEPIQPGRQKRDVMSNLRHCKIFHFAGHDYSDKDDPAKSRLNLKDWEDSLLIIADLLDINLRACSPFLAYLSACGTASRVSACYWDAVGALRDRWLEASVSTIDKGPVAELESQEEIGTRSANNDSQKGFRFPRDVVVCGEEGMSVAHWVPHVHFGV</sequence>
<dbReference type="Proteomes" id="UP000738349">
    <property type="component" value="Unassembled WGS sequence"/>
</dbReference>
<dbReference type="Pfam" id="PF12770">
    <property type="entry name" value="CHAT"/>
    <property type="match status" value="1"/>
</dbReference>
<proteinExistence type="predicted"/>
<keyword evidence="3" id="KW-1185">Reference proteome</keyword>
<accession>A0A9P9IUS5</accession>
<evidence type="ECO:0000313" key="2">
    <source>
        <dbReference type="EMBL" id="KAH7134267.1"/>
    </source>
</evidence>
<dbReference type="EMBL" id="JAGMUV010000014">
    <property type="protein sequence ID" value="KAH7134267.1"/>
    <property type="molecule type" value="Genomic_DNA"/>
</dbReference>
<dbReference type="AlphaFoldDB" id="A0A9P9IUS5"/>
<evidence type="ECO:0000313" key="3">
    <source>
        <dbReference type="Proteomes" id="UP000738349"/>
    </source>
</evidence>
<reference evidence="2" key="1">
    <citation type="journal article" date="2021" name="Nat. Commun.">
        <title>Genetic determinants of endophytism in the Arabidopsis root mycobiome.</title>
        <authorList>
            <person name="Mesny F."/>
            <person name="Miyauchi S."/>
            <person name="Thiergart T."/>
            <person name="Pickel B."/>
            <person name="Atanasova L."/>
            <person name="Karlsson M."/>
            <person name="Huettel B."/>
            <person name="Barry K.W."/>
            <person name="Haridas S."/>
            <person name="Chen C."/>
            <person name="Bauer D."/>
            <person name="Andreopoulos W."/>
            <person name="Pangilinan J."/>
            <person name="LaButti K."/>
            <person name="Riley R."/>
            <person name="Lipzen A."/>
            <person name="Clum A."/>
            <person name="Drula E."/>
            <person name="Henrissat B."/>
            <person name="Kohler A."/>
            <person name="Grigoriev I.V."/>
            <person name="Martin F.M."/>
            <person name="Hacquard S."/>
        </authorList>
    </citation>
    <scope>NUCLEOTIDE SEQUENCE</scope>
    <source>
        <strain evidence="2">MPI-CAGE-AT-0147</strain>
    </source>
</reference>
<dbReference type="InterPro" id="IPR024983">
    <property type="entry name" value="CHAT_dom"/>
</dbReference>
<feature type="domain" description="CHAT" evidence="1">
    <location>
        <begin position="22"/>
        <end position="109"/>
    </location>
</feature>
<protein>
    <recommendedName>
        <fullName evidence="1">CHAT domain-containing protein</fullName>
    </recommendedName>
</protein>
<gene>
    <name evidence="2" type="ORF">EDB81DRAFT_762584</name>
</gene>
<organism evidence="2 3">
    <name type="scientific">Dactylonectria macrodidyma</name>
    <dbReference type="NCBI Taxonomy" id="307937"/>
    <lineage>
        <taxon>Eukaryota</taxon>
        <taxon>Fungi</taxon>
        <taxon>Dikarya</taxon>
        <taxon>Ascomycota</taxon>
        <taxon>Pezizomycotina</taxon>
        <taxon>Sordariomycetes</taxon>
        <taxon>Hypocreomycetidae</taxon>
        <taxon>Hypocreales</taxon>
        <taxon>Nectriaceae</taxon>
        <taxon>Dactylonectria</taxon>
    </lineage>
</organism>
<name>A0A9P9IUS5_9HYPO</name>
<evidence type="ECO:0000259" key="1">
    <source>
        <dbReference type="Pfam" id="PF12770"/>
    </source>
</evidence>
<comment type="caution">
    <text evidence="2">The sequence shown here is derived from an EMBL/GenBank/DDBJ whole genome shotgun (WGS) entry which is preliminary data.</text>
</comment>
<dbReference type="OrthoDB" id="9991317at2759"/>